<reference evidence="3" key="1">
    <citation type="journal article" date="2020" name="Fungal Divers.">
        <title>Resolving the Mortierellaceae phylogeny through synthesis of multi-gene phylogenetics and phylogenomics.</title>
        <authorList>
            <person name="Vandepol N."/>
            <person name="Liber J."/>
            <person name="Desiro A."/>
            <person name="Na H."/>
            <person name="Kennedy M."/>
            <person name="Barry K."/>
            <person name="Grigoriev I.V."/>
            <person name="Miller A.N."/>
            <person name="O'Donnell K."/>
            <person name="Stajich J.E."/>
            <person name="Bonito G."/>
        </authorList>
    </citation>
    <scope>NUCLEOTIDE SEQUENCE</scope>
    <source>
        <strain evidence="3">CK1249</strain>
    </source>
</reference>
<dbReference type="AlphaFoldDB" id="A0A9P6JBM8"/>
<gene>
    <name evidence="3" type="primary">AKR7A2_1</name>
    <name evidence="3" type="ORF">BGZ70_001928</name>
</gene>
<dbReference type="Gene3D" id="3.20.20.100">
    <property type="entry name" value="NADP-dependent oxidoreductase domain"/>
    <property type="match status" value="2"/>
</dbReference>
<accession>A0A9P6JBM8</accession>
<evidence type="ECO:0000256" key="1">
    <source>
        <dbReference type="ARBA" id="ARBA00023002"/>
    </source>
</evidence>
<dbReference type="Pfam" id="PF00248">
    <property type="entry name" value="Aldo_ket_red"/>
    <property type="match status" value="2"/>
</dbReference>
<dbReference type="InterPro" id="IPR036812">
    <property type="entry name" value="NAD(P)_OxRdtase_dom_sf"/>
</dbReference>
<feature type="domain" description="NADP-dependent oxidoreductase" evidence="2">
    <location>
        <begin position="28"/>
        <end position="132"/>
    </location>
</feature>
<keyword evidence="1" id="KW-0560">Oxidoreductase</keyword>
<evidence type="ECO:0000313" key="4">
    <source>
        <dbReference type="Proteomes" id="UP000738359"/>
    </source>
</evidence>
<dbReference type="OrthoDB" id="2310150at2759"/>
<sequence>MNMDPRTANFAKEKAETLETSGMVLGTKKAKALIDTFHSYGHRDIDSARVYGKGEAEQVLGEIDLKDFCVSTKIYAAVSGKHDALNLERSLRETLKARRTTKVDILYLHAPDRSTPFEETVKAVDGLYRQGLFERYNPIARSVEHELLPCLKRYNIAFNAYNVIAGGLLTGVYQSVDEVIEGSRYDPKTAFGNYFREKYWNKFNLEAVQTLNAAAAANKLTLIEATLRWMRHHAGLEAKDGIIIGVNEVAQLEQNLQDLEKGPLPQAMVDAFDAAWRQAMPGSKHYVDCTT</sequence>
<evidence type="ECO:0000313" key="3">
    <source>
        <dbReference type="EMBL" id="KAF9966567.1"/>
    </source>
</evidence>
<dbReference type="PANTHER" id="PTHR43364">
    <property type="entry name" value="NADH-SPECIFIC METHYLGLYOXAL REDUCTASE-RELATED"/>
    <property type="match status" value="1"/>
</dbReference>
<dbReference type="EMBL" id="JAAAHY010000145">
    <property type="protein sequence ID" value="KAF9966567.1"/>
    <property type="molecule type" value="Genomic_DNA"/>
</dbReference>
<comment type="caution">
    <text evidence="3">The sequence shown here is derived from an EMBL/GenBank/DDBJ whole genome shotgun (WGS) entry which is preliminary data.</text>
</comment>
<feature type="domain" description="NADP-dependent oxidoreductase" evidence="2">
    <location>
        <begin position="135"/>
        <end position="276"/>
    </location>
</feature>
<proteinExistence type="predicted"/>
<dbReference type="InterPro" id="IPR050523">
    <property type="entry name" value="AKR_Detox_Biosynth"/>
</dbReference>
<dbReference type="SUPFAM" id="SSF51430">
    <property type="entry name" value="NAD(P)-linked oxidoreductase"/>
    <property type="match status" value="1"/>
</dbReference>
<dbReference type="PANTHER" id="PTHR43364:SF4">
    <property type="entry name" value="NAD(P)-LINKED OXIDOREDUCTASE SUPERFAMILY PROTEIN"/>
    <property type="match status" value="1"/>
</dbReference>
<keyword evidence="4" id="KW-1185">Reference proteome</keyword>
<dbReference type="Proteomes" id="UP000738359">
    <property type="component" value="Unassembled WGS sequence"/>
</dbReference>
<evidence type="ECO:0000259" key="2">
    <source>
        <dbReference type="Pfam" id="PF00248"/>
    </source>
</evidence>
<dbReference type="InterPro" id="IPR023210">
    <property type="entry name" value="NADP_OxRdtase_dom"/>
</dbReference>
<protein>
    <submittedName>
        <fullName evidence="3">Aflatoxin B1 aldehyde reductase member 2</fullName>
    </submittedName>
</protein>
<organism evidence="3 4">
    <name type="scientific">Mortierella alpina</name>
    <name type="common">Oleaginous fungus</name>
    <name type="synonym">Mortierella renispora</name>
    <dbReference type="NCBI Taxonomy" id="64518"/>
    <lineage>
        <taxon>Eukaryota</taxon>
        <taxon>Fungi</taxon>
        <taxon>Fungi incertae sedis</taxon>
        <taxon>Mucoromycota</taxon>
        <taxon>Mortierellomycotina</taxon>
        <taxon>Mortierellomycetes</taxon>
        <taxon>Mortierellales</taxon>
        <taxon>Mortierellaceae</taxon>
        <taxon>Mortierella</taxon>
    </lineage>
</organism>
<dbReference type="GO" id="GO:0016491">
    <property type="term" value="F:oxidoreductase activity"/>
    <property type="evidence" value="ECO:0007669"/>
    <property type="project" value="UniProtKB-KW"/>
</dbReference>
<name>A0A9P6JBM8_MORAP</name>